<dbReference type="PROSITE" id="PS51032">
    <property type="entry name" value="AP2_ERF"/>
    <property type="match status" value="1"/>
</dbReference>
<dbReference type="InterPro" id="IPR036955">
    <property type="entry name" value="AP2/ERF_dom_sf"/>
</dbReference>
<dbReference type="SMART" id="SM00380">
    <property type="entry name" value="AP2"/>
    <property type="match status" value="1"/>
</dbReference>
<evidence type="ECO:0000256" key="7">
    <source>
        <dbReference type="SAM" id="MobiDB-lite"/>
    </source>
</evidence>
<gene>
    <name evidence="10" type="primary">LOC103483013</name>
</gene>
<reference evidence="10" key="1">
    <citation type="submission" date="2025-08" db="UniProtKB">
        <authorList>
            <consortium name="RefSeq"/>
        </authorList>
    </citation>
    <scope>IDENTIFICATION</scope>
    <source>
        <tissue evidence="10">Stem</tissue>
    </source>
</reference>
<name>A0A1S3AU89_CUCME</name>
<dbReference type="PRINTS" id="PR00367">
    <property type="entry name" value="ETHRSPELEMNT"/>
</dbReference>
<evidence type="ECO:0000259" key="8">
    <source>
        <dbReference type="PROSITE" id="PS51032"/>
    </source>
</evidence>
<evidence type="ECO:0000256" key="3">
    <source>
        <dbReference type="ARBA" id="ARBA00023015"/>
    </source>
</evidence>
<protein>
    <submittedName>
        <fullName evidence="10">Ethylene-responsive transcription factor LEP</fullName>
    </submittedName>
</protein>
<dbReference type="Pfam" id="PF00847">
    <property type="entry name" value="AP2"/>
    <property type="match status" value="1"/>
</dbReference>
<evidence type="ECO:0000256" key="4">
    <source>
        <dbReference type="ARBA" id="ARBA00023125"/>
    </source>
</evidence>
<evidence type="ECO:0000313" key="10">
    <source>
        <dbReference type="RefSeq" id="XP_008437672.2"/>
    </source>
</evidence>
<evidence type="ECO:0000256" key="6">
    <source>
        <dbReference type="ARBA" id="ARBA00023242"/>
    </source>
</evidence>
<keyword evidence="2" id="KW-0936">Ethylene signaling pathway</keyword>
<accession>A0A1S3AU89</accession>
<dbReference type="KEGG" id="cmo:103483013"/>
<proteinExistence type="predicted"/>
<dbReference type="Proteomes" id="UP001652600">
    <property type="component" value="Chromosome 9"/>
</dbReference>
<dbReference type="InterPro" id="IPR001471">
    <property type="entry name" value="AP2/ERF_dom"/>
</dbReference>
<dbReference type="CDD" id="cd00018">
    <property type="entry name" value="AP2"/>
    <property type="match status" value="1"/>
</dbReference>
<dbReference type="GO" id="GO:0003700">
    <property type="term" value="F:DNA-binding transcription factor activity"/>
    <property type="evidence" value="ECO:0007669"/>
    <property type="project" value="InterPro"/>
</dbReference>
<dbReference type="AlphaFoldDB" id="A0A1S3AU89"/>
<dbReference type="GeneID" id="103483013"/>
<dbReference type="GO" id="GO:0003677">
    <property type="term" value="F:DNA binding"/>
    <property type="evidence" value="ECO:0007669"/>
    <property type="project" value="UniProtKB-KW"/>
</dbReference>
<comment type="subcellular location">
    <subcellularLocation>
        <location evidence="1">Nucleus</location>
    </subcellularLocation>
</comment>
<dbReference type="Gene3D" id="3.30.730.10">
    <property type="entry name" value="AP2/ERF domain"/>
    <property type="match status" value="1"/>
</dbReference>
<dbReference type="GO" id="GO:0005634">
    <property type="term" value="C:nucleus"/>
    <property type="evidence" value="ECO:0007669"/>
    <property type="project" value="UniProtKB-SubCell"/>
</dbReference>
<dbReference type="InParanoid" id="A0A1S3AU89"/>
<keyword evidence="5" id="KW-0804">Transcription</keyword>
<dbReference type="PANTHER" id="PTHR31677">
    <property type="entry name" value="AP2 DOMAIN CLASS TRANSCRIPTION FACTOR"/>
    <property type="match status" value="1"/>
</dbReference>
<dbReference type="RefSeq" id="XP_008437672.2">
    <property type="nucleotide sequence ID" value="XM_008439450.3"/>
</dbReference>
<organism evidence="9 10">
    <name type="scientific">Cucumis melo</name>
    <name type="common">Muskmelon</name>
    <dbReference type="NCBI Taxonomy" id="3656"/>
    <lineage>
        <taxon>Eukaryota</taxon>
        <taxon>Viridiplantae</taxon>
        <taxon>Streptophyta</taxon>
        <taxon>Embryophyta</taxon>
        <taxon>Tracheophyta</taxon>
        <taxon>Spermatophyta</taxon>
        <taxon>Magnoliopsida</taxon>
        <taxon>eudicotyledons</taxon>
        <taxon>Gunneridae</taxon>
        <taxon>Pentapetalae</taxon>
        <taxon>rosids</taxon>
        <taxon>fabids</taxon>
        <taxon>Cucurbitales</taxon>
        <taxon>Cucurbitaceae</taxon>
        <taxon>Benincaseae</taxon>
        <taxon>Cucumis</taxon>
    </lineage>
</organism>
<dbReference type="GO" id="GO:0009873">
    <property type="term" value="P:ethylene-activated signaling pathway"/>
    <property type="evidence" value="ECO:0007669"/>
    <property type="project" value="UniProtKB-KW"/>
</dbReference>
<dbReference type="SUPFAM" id="SSF54171">
    <property type="entry name" value="DNA-binding domain"/>
    <property type="match status" value="1"/>
</dbReference>
<sequence>MVHRPQNPKESTTPPPPAEPTPHRFLGVRRRPWGRYAAEIRDPSTKERHWLGTFDTAEEAAIAYDRAARSLRGSLARTNFLYSDSPPPPPPPYSASIHPSQPPLFLPLLPPPPPPLFHQFPPAGDSPSGIIYGDYDGSSAELPPFPPAISSESENCDYNNYGAMESQNVGFECFDQSSIGMGSCLGFDSSGDYMYNPMLGSMATVSDAGTGDLQSPAANFYLPQSSEY</sequence>
<keyword evidence="9" id="KW-1185">Reference proteome</keyword>
<evidence type="ECO:0000256" key="5">
    <source>
        <dbReference type="ARBA" id="ARBA00023163"/>
    </source>
</evidence>
<dbReference type="InterPro" id="IPR016177">
    <property type="entry name" value="DNA-bd_dom_sf"/>
</dbReference>
<evidence type="ECO:0000313" key="9">
    <source>
        <dbReference type="Proteomes" id="UP001652600"/>
    </source>
</evidence>
<dbReference type="PANTHER" id="PTHR31677:SF118">
    <property type="entry name" value="OS04G0399800 PROTEIN"/>
    <property type="match status" value="1"/>
</dbReference>
<evidence type="ECO:0000256" key="1">
    <source>
        <dbReference type="ARBA" id="ARBA00004123"/>
    </source>
</evidence>
<keyword evidence="3" id="KW-0805">Transcription regulation</keyword>
<feature type="domain" description="AP2/ERF" evidence="8">
    <location>
        <begin position="24"/>
        <end position="81"/>
    </location>
</feature>
<keyword evidence="4" id="KW-0238">DNA-binding</keyword>
<evidence type="ECO:0000256" key="2">
    <source>
        <dbReference type="ARBA" id="ARBA00022745"/>
    </source>
</evidence>
<dbReference type="eggNOG" id="ENOG502RYDI">
    <property type="taxonomic scope" value="Eukaryota"/>
</dbReference>
<feature type="region of interest" description="Disordered" evidence="7">
    <location>
        <begin position="1"/>
        <end position="30"/>
    </location>
</feature>
<keyword evidence="6" id="KW-0539">Nucleus</keyword>